<dbReference type="VEuPathDB" id="AmoebaDB:EHI7A_203070"/>
<dbReference type="RefSeq" id="XP_001913879.1">
    <property type="nucleotide sequence ID" value="XM_001913844.1"/>
</dbReference>
<keyword evidence="8" id="KW-0647">Proteasome</keyword>
<comment type="catalytic activity">
    <reaction evidence="12">
        <text>L-seryl-[protein] + ATP = O-phospho-L-seryl-[protein] + ADP + H(+)</text>
        <dbReference type="Rhea" id="RHEA:17989"/>
        <dbReference type="Rhea" id="RHEA-COMP:9863"/>
        <dbReference type="Rhea" id="RHEA-COMP:11604"/>
        <dbReference type="ChEBI" id="CHEBI:15378"/>
        <dbReference type="ChEBI" id="CHEBI:29999"/>
        <dbReference type="ChEBI" id="CHEBI:30616"/>
        <dbReference type="ChEBI" id="CHEBI:83421"/>
        <dbReference type="ChEBI" id="CHEBI:456216"/>
        <dbReference type="EC" id="2.7.11.1"/>
    </reaction>
</comment>
<keyword evidence="3" id="KW-0963">Cytoplasm</keyword>
<dbReference type="KEGG" id="ehi:EHI_137120"/>
<keyword evidence="4" id="KW-0723">Serine/threonine-protein kinase</keyword>
<evidence type="ECO:0000256" key="3">
    <source>
        <dbReference type="ARBA" id="ARBA00022490"/>
    </source>
</evidence>
<dbReference type="CDD" id="cd03760">
    <property type="entry name" value="proteasome_beta_type_4"/>
    <property type="match status" value="1"/>
</dbReference>
<dbReference type="SUPFAM" id="SSF56235">
    <property type="entry name" value="N-terminal nucleophile aminohydrolases (Ntn hydrolases)"/>
    <property type="match status" value="1"/>
</dbReference>
<dbReference type="PROSITE" id="PS00108">
    <property type="entry name" value="PROTEIN_KINASE_ST"/>
    <property type="match status" value="1"/>
</dbReference>
<dbReference type="VEuPathDB" id="AmoebaDB:EHI_137120"/>
<dbReference type="GO" id="GO:0010498">
    <property type="term" value="P:proteasomal protein catabolic process"/>
    <property type="evidence" value="ECO:0007669"/>
    <property type="project" value="UniProtKB-ARBA"/>
</dbReference>
<reference evidence="15" key="2">
    <citation type="submission" date="2007-03" db="EMBL/GenBank/DDBJ databases">
        <authorList>
            <person name="Lorenzi H."/>
            <person name="Amedeo P."/>
            <person name="Inman J."/>
            <person name="Schobel S."/>
            <person name="Caler E."/>
        </authorList>
    </citation>
    <scope>GENOME REANNOTATION</scope>
    <source>
        <strain evidence="15">HM-1:IMSS</strain>
    </source>
</reference>
<evidence type="ECO:0000256" key="9">
    <source>
        <dbReference type="ARBA" id="ARBA00023242"/>
    </source>
</evidence>
<dbReference type="SMART" id="SM00220">
    <property type="entry name" value="S_TKc"/>
    <property type="match status" value="1"/>
</dbReference>
<dbReference type="GO" id="GO:0005737">
    <property type="term" value="C:cytoplasm"/>
    <property type="evidence" value="ECO:0000318"/>
    <property type="project" value="GO_Central"/>
</dbReference>
<evidence type="ECO:0000256" key="1">
    <source>
        <dbReference type="ARBA" id="ARBA00004123"/>
    </source>
</evidence>
<reference evidence="15" key="1">
    <citation type="journal article" date="2005" name="Nature">
        <title>The genome of the protist parasite Entamoeba histolytica.</title>
        <authorList>
            <person name="Loftus B."/>
            <person name="Anderson I."/>
            <person name="Davies R."/>
            <person name="Alsmark U.C."/>
            <person name="Samuelson J."/>
            <person name="Amedeo P."/>
            <person name="Roncaglia P."/>
            <person name="Berriman M."/>
            <person name="Hirt R.P."/>
            <person name="Mann B.J."/>
            <person name="Nozaki T."/>
            <person name="Suh B."/>
            <person name="Pop M."/>
            <person name="Duchene M."/>
            <person name="Ackers J."/>
            <person name="Tannich E."/>
            <person name="Leippe M."/>
            <person name="Hofer M."/>
            <person name="Bruchhaus I."/>
            <person name="Willhoeft U."/>
            <person name="Bhattacharya A."/>
            <person name="Chillingworth T."/>
            <person name="Churcher C."/>
            <person name="Hance Z."/>
            <person name="Harris B."/>
            <person name="Harris D."/>
            <person name="Jagels K."/>
            <person name="Moule S."/>
            <person name="Mungall K."/>
            <person name="Ormond D."/>
            <person name="Squares R."/>
            <person name="Whitehead S."/>
            <person name="Quail M.A."/>
            <person name="Rabbinowitsch E."/>
            <person name="Norbertczak H."/>
            <person name="Price C."/>
            <person name="Wang Z."/>
            <person name="Guillen N."/>
            <person name="Gilchrist C."/>
            <person name="Stroup S.E."/>
            <person name="Bhattacharya S."/>
            <person name="Lohia A."/>
            <person name="Foster P.G."/>
            <person name="Sicheritz-Ponten T."/>
            <person name="Weber C."/>
            <person name="Singh U."/>
            <person name="Mukherjee C."/>
            <person name="El-Sayed N.M."/>
            <person name="Petri W.A.Jr."/>
            <person name="Clark C.G."/>
            <person name="Embley T.M."/>
            <person name="Barrell B."/>
            <person name="Fraser C.M."/>
            <person name="Hall N."/>
        </authorList>
    </citation>
    <scope>NUCLEOTIDE SEQUENCE [LARGE SCALE GENOMIC DNA]</scope>
    <source>
        <strain evidence="15">HM-1:IMSS</strain>
    </source>
</reference>
<dbReference type="GeneID" id="6219862"/>
<keyword evidence="9" id="KW-0539">Nucleus</keyword>
<keyword evidence="6 15" id="KW-0808">Transferase</keyword>
<proteinExistence type="predicted"/>
<feature type="binding site" evidence="13">
    <location>
        <position position="37"/>
    </location>
    <ligand>
        <name>ATP</name>
        <dbReference type="ChEBI" id="CHEBI:30616"/>
    </ligand>
</feature>
<dbReference type="GO" id="GO:0005634">
    <property type="term" value="C:nucleus"/>
    <property type="evidence" value="ECO:0007669"/>
    <property type="project" value="UniProtKB-SubCell"/>
</dbReference>
<evidence type="ECO:0000313" key="15">
    <source>
        <dbReference type="EMBL" id="EDS89346.1"/>
    </source>
</evidence>
<evidence type="ECO:0000256" key="13">
    <source>
        <dbReference type="PROSITE-ProRule" id="PRU10141"/>
    </source>
</evidence>
<evidence type="ECO:0000256" key="5">
    <source>
        <dbReference type="ARBA" id="ARBA00022741"/>
    </source>
</evidence>
<dbReference type="CDD" id="cd05117">
    <property type="entry name" value="STKc_CAMK"/>
    <property type="match status" value="1"/>
</dbReference>
<comment type="subunit">
    <text evidence="10">The 26S proteasome consists of a 20S proteasome core and two 19S regulatory subunits. The 20S proteasome core is composed of 28 subunits that are arranged in four stacked rings, resulting in a barrel-shaped structure. The two end rings are each formed by seven alpha subunits, and the two central rings are each formed by seven beta subunits. The catalytic chamber with the active sites is on the inside of the barrel.</text>
</comment>
<comment type="catalytic activity">
    <reaction evidence="11">
        <text>L-threonyl-[protein] + ATP = O-phospho-L-threonyl-[protein] + ADP + H(+)</text>
        <dbReference type="Rhea" id="RHEA:46608"/>
        <dbReference type="Rhea" id="RHEA-COMP:11060"/>
        <dbReference type="Rhea" id="RHEA-COMP:11605"/>
        <dbReference type="ChEBI" id="CHEBI:15378"/>
        <dbReference type="ChEBI" id="CHEBI:30013"/>
        <dbReference type="ChEBI" id="CHEBI:30616"/>
        <dbReference type="ChEBI" id="CHEBI:61977"/>
        <dbReference type="ChEBI" id="CHEBI:456216"/>
        <dbReference type="EC" id="2.7.11.1"/>
    </reaction>
</comment>
<evidence type="ECO:0000313" key="16">
    <source>
        <dbReference type="Proteomes" id="UP000001926"/>
    </source>
</evidence>
<keyword evidence="5 13" id="KW-0547">Nucleotide-binding</keyword>
<protein>
    <recommendedName>
        <fullName evidence="2">non-specific serine/threonine protein kinase</fullName>
        <ecNumber evidence="2">2.7.11.1</ecNumber>
    </recommendedName>
</protein>
<evidence type="ECO:0000256" key="11">
    <source>
        <dbReference type="ARBA" id="ARBA00047899"/>
    </source>
</evidence>
<feature type="domain" description="Protein kinase" evidence="14">
    <location>
        <begin position="8"/>
        <end position="322"/>
    </location>
</feature>
<evidence type="ECO:0000256" key="8">
    <source>
        <dbReference type="ARBA" id="ARBA00022942"/>
    </source>
</evidence>
<dbReference type="InterPro" id="IPR029055">
    <property type="entry name" value="Ntn_hydrolases_N"/>
</dbReference>
<dbReference type="FunFam" id="3.60.20.10:FF:000074">
    <property type="entry name" value="Proteasome subunit beta"/>
    <property type="match status" value="1"/>
</dbReference>
<name>B1N3W3_ENTH1</name>
<dbReference type="GO" id="GO:0007165">
    <property type="term" value="P:signal transduction"/>
    <property type="evidence" value="ECO:0000318"/>
    <property type="project" value="GO_Central"/>
</dbReference>
<dbReference type="Pfam" id="PF00227">
    <property type="entry name" value="Proteasome"/>
    <property type="match status" value="1"/>
</dbReference>
<sequence>MSKEVGDYLLKKEIGKGAFSVVYEAIKKSTNEEVAVKVIDTAKSDPQKLQGEIKILKMVDHPYIIKLYDVFDGNDGKLYIITDLVKGGELFDRISDKTFYPEDKAKIVVKRLISAIGYLHSMNIVHRDLKPENILLKSPDDDTDVRIADFGFSKMITEDAQILLTACGTPVYVAPEVLNAKGYGMEVDMWSIGVITYVLLCGYPPFFASVLGIKYEGGVLIAADTLGSYGSMALFKDLERVIKLGKYTIIAGSGEYSDFIELNETLQKKVNGDECCEGKENGYKPSELYSYAQRILYKHRCDQKPLFVTLIVGGVKKDEIFLGQTDMYGTSFTENYVASGIGAHMAMPLLRKEWKDHMSREEAEHLIERCMKILYLNHCWAGNQYLLGVVDSEGSDIIGPITIDTTGKWDIIA</sequence>
<dbReference type="InterPro" id="IPR011009">
    <property type="entry name" value="Kinase-like_dom_sf"/>
</dbReference>
<keyword evidence="7 13" id="KW-0067">ATP-binding</keyword>
<dbReference type="InterPro" id="IPR001353">
    <property type="entry name" value="Proteasome_sua/b"/>
</dbReference>
<dbReference type="GO" id="GO:0004674">
    <property type="term" value="F:protein serine/threonine kinase activity"/>
    <property type="evidence" value="ECO:0000318"/>
    <property type="project" value="GO_Central"/>
</dbReference>
<dbReference type="STRING" id="5759.B1N3W3"/>
<dbReference type="Proteomes" id="UP000001926">
    <property type="component" value="Partially assembled WGS sequence"/>
</dbReference>
<dbReference type="EC" id="2.7.11.1" evidence="2"/>
<dbReference type="PROSITE" id="PS00854">
    <property type="entry name" value="PROTEASOME_BETA_1"/>
    <property type="match status" value="1"/>
</dbReference>
<accession>B1N3W3</accession>
<evidence type="ECO:0000256" key="4">
    <source>
        <dbReference type="ARBA" id="ARBA00022527"/>
    </source>
</evidence>
<dbReference type="PROSITE" id="PS00107">
    <property type="entry name" value="PROTEIN_KINASE_ATP"/>
    <property type="match status" value="1"/>
</dbReference>
<dbReference type="InterPro" id="IPR000719">
    <property type="entry name" value="Prot_kinase_dom"/>
</dbReference>
<dbReference type="AlphaFoldDB" id="B1N3W3"/>
<dbReference type="FunCoup" id="B1N3W3">
    <property type="interactions" value="117"/>
</dbReference>
<evidence type="ECO:0000256" key="2">
    <source>
        <dbReference type="ARBA" id="ARBA00012513"/>
    </source>
</evidence>
<organism evidence="15 16">
    <name type="scientific">Entamoeba histolytica (strain ATCC 30459 / HM-1:IMSS / ABRM)</name>
    <dbReference type="NCBI Taxonomy" id="294381"/>
    <lineage>
        <taxon>Eukaryota</taxon>
        <taxon>Amoebozoa</taxon>
        <taxon>Evosea</taxon>
        <taxon>Archamoebae</taxon>
        <taxon>Mastigamoebida</taxon>
        <taxon>Entamoebidae</taxon>
        <taxon>Entamoeba</taxon>
    </lineage>
</organism>
<dbReference type="InterPro" id="IPR008271">
    <property type="entry name" value="Ser/Thr_kinase_AS"/>
</dbReference>
<evidence type="ECO:0000256" key="12">
    <source>
        <dbReference type="ARBA" id="ARBA00048679"/>
    </source>
</evidence>
<dbReference type="Pfam" id="PF00069">
    <property type="entry name" value="Pkinase"/>
    <property type="match status" value="1"/>
</dbReference>
<evidence type="ECO:0000259" key="14">
    <source>
        <dbReference type="PROSITE" id="PS50011"/>
    </source>
</evidence>
<dbReference type="Gene3D" id="1.10.510.10">
    <property type="entry name" value="Transferase(Phosphotransferase) domain 1"/>
    <property type="match status" value="1"/>
</dbReference>
<dbReference type="SUPFAM" id="SSF56112">
    <property type="entry name" value="Protein kinase-like (PK-like)"/>
    <property type="match status" value="1"/>
</dbReference>
<evidence type="ECO:0000256" key="10">
    <source>
        <dbReference type="ARBA" id="ARBA00026071"/>
    </source>
</evidence>
<keyword evidence="6 15" id="KW-0418">Kinase</keyword>
<dbReference type="EMBL" id="DS571287">
    <property type="protein sequence ID" value="EDS89346.1"/>
    <property type="molecule type" value="Genomic_DNA"/>
</dbReference>
<dbReference type="GO" id="GO:0005839">
    <property type="term" value="C:proteasome core complex"/>
    <property type="evidence" value="ECO:0007669"/>
    <property type="project" value="InterPro"/>
</dbReference>
<dbReference type="InterPro" id="IPR016050">
    <property type="entry name" value="Proteasome_bsu_CS"/>
</dbReference>
<dbReference type="Gene3D" id="3.60.20.10">
    <property type="entry name" value="Glutamine Phosphoribosylpyrophosphate, subunit 1, domain 1"/>
    <property type="match status" value="1"/>
</dbReference>
<dbReference type="HOGENOM" id="CLU_072435_0_1_1"/>
<dbReference type="InterPro" id="IPR016295">
    <property type="entry name" value="Proteasome_beta4"/>
</dbReference>
<evidence type="ECO:0000256" key="6">
    <source>
        <dbReference type="ARBA" id="ARBA00022777"/>
    </source>
</evidence>
<dbReference type="GO" id="GO:0005524">
    <property type="term" value="F:ATP binding"/>
    <property type="evidence" value="ECO:0007669"/>
    <property type="project" value="UniProtKB-UniRule"/>
</dbReference>
<dbReference type="VEuPathDB" id="AmoebaDB:EHI5A_218950"/>
<dbReference type="FunFam" id="1.10.510.10:FF:000571">
    <property type="entry name" value="Maternal embryonic leucine zipper kinase"/>
    <property type="match status" value="1"/>
</dbReference>
<evidence type="ECO:0000256" key="7">
    <source>
        <dbReference type="ARBA" id="ARBA00022840"/>
    </source>
</evidence>
<dbReference type="VEuPathDB" id="AmoebaDB:EHI8A_161930"/>
<gene>
    <name evidence="15" type="ORF">EHI_137120</name>
</gene>
<comment type="subcellular location">
    <subcellularLocation>
        <location evidence="1">Nucleus</location>
    </subcellularLocation>
</comment>
<dbReference type="InParanoid" id="B1N3W3"/>
<dbReference type="InterPro" id="IPR017441">
    <property type="entry name" value="Protein_kinase_ATP_BS"/>
</dbReference>
<keyword evidence="16" id="KW-1185">Reference proteome</keyword>
<dbReference type="PROSITE" id="PS50011">
    <property type="entry name" value="PROTEIN_KINASE_DOM"/>
    <property type="match status" value="1"/>
</dbReference>
<dbReference type="VEuPathDB" id="AmoebaDB:KM1_108660"/>
<dbReference type="PANTHER" id="PTHR24347">
    <property type="entry name" value="SERINE/THREONINE-PROTEIN KINASE"/>
    <property type="match status" value="1"/>
</dbReference>